<name>A0ABQ5A1S3_9ASTR</name>
<comment type="caution">
    <text evidence="2">The sequence shown here is derived from an EMBL/GenBank/DDBJ whole genome shotgun (WGS) entry which is preliminary data.</text>
</comment>
<evidence type="ECO:0000313" key="2">
    <source>
        <dbReference type="EMBL" id="GJS95242.1"/>
    </source>
</evidence>
<feature type="region of interest" description="Disordered" evidence="1">
    <location>
        <begin position="175"/>
        <end position="215"/>
    </location>
</feature>
<proteinExistence type="predicted"/>
<reference evidence="2" key="1">
    <citation type="journal article" date="2022" name="Int. J. Mol. Sci.">
        <title>Draft Genome of Tanacetum Coccineum: Genomic Comparison of Closely Related Tanacetum-Family Plants.</title>
        <authorList>
            <person name="Yamashiro T."/>
            <person name="Shiraishi A."/>
            <person name="Nakayama K."/>
            <person name="Satake H."/>
        </authorList>
    </citation>
    <scope>NUCLEOTIDE SEQUENCE</scope>
</reference>
<dbReference type="EMBL" id="BQNB010011794">
    <property type="protein sequence ID" value="GJS95242.1"/>
    <property type="molecule type" value="Genomic_DNA"/>
</dbReference>
<accession>A0ABQ5A1S3</accession>
<protein>
    <submittedName>
        <fullName evidence="2">Uncharacterized protein</fullName>
    </submittedName>
</protein>
<evidence type="ECO:0000256" key="1">
    <source>
        <dbReference type="SAM" id="MobiDB-lite"/>
    </source>
</evidence>
<dbReference type="Proteomes" id="UP001151760">
    <property type="component" value="Unassembled WGS sequence"/>
</dbReference>
<keyword evidence="3" id="KW-1185">Reference proteome</keyword>
<sequence>MFLCTPSFSGKILLPPTSIELSSCFAQFFSTFRKGSALSVPFERNRLKAASFSLRHCISLTVLGSFKSKIAFTFEGLALIPLFVIRYPRNGPSSTLKDHFLGLSEGVLRSLLGGLFELLLSSYLMYVNSTVPTPLGVWNLIAMCIMDTTMPIFYMAVLPSIRLCGELDLTMTKSRTSVHTKGPSSIVISKGTSPRGQECSPEKPTRGTFKSTLSD</sequence>
<feature type="compositionally biased region" description="Polar residues" evidence="1">
    <location>
        <begin position="175"/>
        <end position="195"/>
    </location>
</feature>
<reference evidence="2" key="2">
    <citation type="submission" date="2022-01" db="EMBL/GenBank/DDBJ databases">
        <authorList>
            <person name="Yamashiro T."/>
            <person name="Shiraishi A."/>
            <person name="Satake H."/>
            <person name="Nakayama K."/>
        </authorList>
    </citation>
    <scope>NUCLEOTIDE SEQUENCE</scope>
</reference>
<gene>
    <name evidence="2" type="ORF">Tco_0802210</name>
</gene>
<evidence type="ECO:0000313" key="3">
    <source>
        <dbReference type="Proteomes" id="UP001151760"/>
    </source>
</evidence>
<organism evidence="2 3">
    <name type="scientific">Tanacetum coccineum</name>
    <dbReference type="NCBI Taxonomy" id="301880"/>
    <lineage>
        <taxon>Eukaryota</taxon>
        <taxon>Viridiplantae</taxon>
        <taxon>Streptophyta</taxon>
        <taxon>Embryophyta</taxon>
        <taxon>Tracheophyta</taxon>
        <taxon>Spermatophyta</taxon>
        <taxon>Magnoliopsida</taxon>
        <taxon>eudicotyledons</taxon>
        <taxon>Gunneridae</taxon>
        <taxon>Pentapetalae</taxon>
        <taxon>asterids</taxon>
        <taxon>campanulids</taxon>
        <taxon>Asterales</taxon>
        <taxon>Asteraceae</taxon>
        <taxon>Asteroideae</taxon>
        <taxon>Anthemideae</taxon>
        <taxon>Anthemidinae</taxon>
        <taxon>Tanacetum</taxon>
    </lineage>
</organism>